<sequence length="174" mass="20327">MLLDGDEWRRRFAEIEREAWRLETLPQYLVAHEAEEFAAFREGRPITPYSTSSYTERVSRQRAEGKRNGRVHIVTQPLSDYLRFEFARYYEAHSRAGDDIRILDVTNRANPLDGVRDFWMFDQAEVVLMNYEADGSQISREVFEGDVSSFVEYQRVAIAESVPFEEYVNGGLRA</sequence>
<dbReference type="AlphaFoldDB" id="A0A1K2E3H5"/>
<organism evidence="2 3">
    <name type="scientific">Streptomyces atratus</name>
    <dbReference type="NCBI Taxonomy" id="1893"/>
    <lineage>
        <taxon>Bacteria</taxon>
        <taxon>Bacillati</taxon>
        <taxon>Actinomycetota</taxon>
        <taxon>Actinomycetes</taxon>
        <taxon>Kitasatosporales</taxon>
        <taxon>Streptomycetaceae</taxon>
        <taxon>Streptomyces</taxon>
    </lineage>
</organism>
<dbReference type="InterPro" id="IPR049244">
    <property type="entry name" value="DUF6879"/>
</dbReference>
<gene>
    <name evidence="2" type="ORF">SAMN02787144_101743</name>
</gene>
<evidence type="ECO:0000259" key="1">
    <source>
        <dbReference type="Pfam" id="PF21806"/>
    </source>
</evidence>
<dbReference type="EMBL" id="FPJO01000017">
    <property type="protein sequence ID" value="SFY30263.1"/>
    <property type="molecule type" value="Genomic_DNA"/>
</dbReference>
<accession>A0A1K2E3H5</accession>
<proteinExistence type="predicted"/>
<evidence type="ECO:0000313" key="3">
    <source>
        <dbReference type="Proteomes" id="UP000181909"/>
    </source>
</evidence>
<feature type="domain" description="DUF6879" evidence="1">
    <location>
        <begin position="6"/>
        <end position="168"/>
    </location>
</feature>
<name>A0A1K2E3H5_STRAR</name>
<reference evidence="2 3" key="1">
    <citation type="submission" date="2016-11" db="EMBL/GenBank/DDBJ databases">
        <authorList>
            <person name="Jaros S."/>
            <person name="Januszkiewicz K."/>
            <person name="Wedrychowicz H."/>
        </authorList>
    </citation>
    <scope>NUCLEOTIDE SEQUENCE [LARGE SCALE GENOMIC DNA]</scope>
    <source>
        <strain evidence="2 3">OK807</strain>
    </source>
</reference>
<dbReference type="STRING" id="1893.SAMN02787144_101743"/>
<dbReference type="Proteomes" id="UP000181909">
    <property type="component" value="Unassembled WGS sequence"/>
</dbReference>
<dbReference type="OrthoDB" id="3821358at2"/>
<evidence type="ECO:0000313" key="2">
    <source>
        <dbReference type="EMBL" id="SFY30263.1"/>
    </source>
</evidence>
<dbReference type="Pfam" id="PF21806">
    <property type="entry name" value="DUF6879"/>
    <property type="match status" value="1"/>
</dbReference>
<dbReference type="RefSeq" id="WP_072487519.1">
    <property type="nucleotide sequence ID" value="NZ_CP108276.1"/>
</dbReference>
<protein>
    <recommendedName>
        <fullName evidence="1">DUF6879 domain-containing protein</fullName>
    </recommendedName>
</protein>